<dbReference type="EMBL" id="BARV01010422">
    <property type="protein sequence ID" value="GAI12098.1"/>
    <property type="molecule type" value="Genomic_DNA"/>
</dbReference>
<dbReference type="Gene3D" id="3.40.50.2000">
    <property type="entry name" value="Glycogen Phosphorylase B"/>
    <property type="match status" value="1"/>
</dbReference>
<name>X1KZF2_9ZZZZ</name>
<keyword evidence="2" id="KW-0808">Transferase</keyword>
<dbReference type="CDD" id="cd03789">
    <property type="entry name" value="GT9_LPS_heptosyltransferase"/>
    <property type="match status" value="1"/>
</dbReference>
<dbReference type="Pfam" id="PF01075">
    <property type="entry name" value="Glyco_transf_9"/>
    <property type="match status" value="1"/>
</dbReference>
<feature type="non-terminal residue" evidence="3">
    <location>
        <position position="1"/>
    </location>
</feature>
<sequence>FCECGWEFTVSTKTVPSNLAYKCPQCGKENTTEQLSNPSGLVNLCGRTSIREVMSIIALSDVFAGPNSGLMVIAASLEIPTVGLFGAFNPKTRAKFYEKFIPVCGKVPCAPCGAHWTECEKGHPAPCMKAISPDEVYNAINKLLTLYPRQALGKLPIE</sequence>
<dbReference type="GO" id="GO:0005829">
    <property type="term" value="C:cytosol"/>
    <property type="evidence" value="ECO:0007669"/>
    <property type="project" value="TreeGrafter"/>
</dbReference>
<comment type="caution">
    <text evidence="3">The sequence shown here is derived from an EMBL/GenBank/DDBJ whole genome shotgun (WGS) entry which is preliminary data.</text>
</comment>
<dbReference type="GO" id="GO:0008713">
    <property type="term" value="F:ADP-heptose-lipopolysaccharide heptosyltransferase activity"/>
    <property type="evidence" value="ECO:0007669"/>
    <property type="project" value="TreeGrafter"/>
</dbReference>
<organism evidence="3">
    <name type="scientific">marine sediment metagenome</name>
    <dbReference type="NCBI Taxonomy" id="412755"/>
    <lineage>
        <taxon>unclassified sequences</taxon>
        <taxon>metagenomes</taxon>
        <taxon>ecological metagenomes</taxon>
    </lineage>
</organism>
<evidence type="ECO:0000256" key="2">
    <source>
        <dbReference type="ARBA" id="ARBA00022679"/>
    </source>
</evidence>
<dbReference type="AlphaFoldDB" id="X1KZF2"/>
<accession>X1KZF2</accession>
<proteinExistence type="predicted"/>
<gene>
    <name evidence="3" type="ORF">S06H3_20181</name>
</gene>
<keyword evidence="1" id="KW-0328">Glycosyltransferase</keyword>
<dbReference type="PANTHER" id="PTHR30160">
    <property type="entry name" value="TETRAACYLDISACCHARIDE 4'-KINASE-RELATED"/>
    <property type="match status" value="1"/>
</dbReference>
<dbReference type="GO" id="GO:0009244">
    <property type="term" value="P:lipopolysaccharide core region biosynthetic process"/>
    <property type="evidence" value="ECO:0007669"/>
    <property type="project" value="TreeGrafter"/>
</dbReference>
<protein>
    <submittedName>
        <fullName evidence="3">Uncharacterized protein</fullName>
    </submittedName>
</protein>
<reference evidence="3" key="1">
    <citation type="journal article" date="2014" name="Front. Microbiol.">
        <title>High frequency of phylogenetically diverse reductive dehalogenase-homologous genes in deep subseafloor sedimentary metagenomes.</title>
        <authorList>
            <person name="Kawai M."/>
            <person name="Futagami T."/>
            <person name="Toyoda A."/>
            <person name="Takaki Y."/>
            <person name="Nishi S."/>
            <person name="Hori S."/>
            <person name="Arai W."/>
            <person name="Tsubouchi T."/>
            <person name="Morono Y."/>
            <person name="Uchiyama I."/>
            <person name="Ito T."/>
            <person name="Fujiyama A."/>
            <person name="Inagaki F."/>
            <person name="Takami H."/>
        </authorList>
    </citation>
    <scope>NUCLEOTIDE SEQUENCE</scope>
    <source>
        <strain evidence="3">Expedition CK06-06</strain>
    </source>
</reference>
<dbReference type="InterPro" id="IPR002201">
    <property type="entry name" value="Glyco_trans_9"/>
</dbReference>
<dbReference type="InterPro" id="IPR051199">
    <property type="entry name" value="LPS_LOS_Heptosyltrfase"/>
</dbReference>
<dbReference type="PANTHER" id="PTHR30160:SF7">
    <property type="entry name" value="ADP-HEPTOSE--LPS HEPTOSYLTRANSFERASE 2"/>
    <property type="match status" value="1"/>
</dbReference>
<evidence type="ECO:0000256" key="1">
    <source>
        <dbReference type="ARBA" id="ARBA00022676"/>
    </source>
</evidence>
<dbReference type="SUPFAM" id="SSF53756">
    <property type="entry name" value="UDP-Glycosyltransferase/glycogen phosphorylase"/>
    <property type="match status" value="1"/>
</dbReference>
<evidence type="ECO:0000313" key="3">
    <source>
        <dbReference type="EMBL" id="GAI12098.1"/>
    </source>
</evidence>